<proteinExistence type="predicted"/>
<dbReference type="AlphaFoldDB" id="A0A2P8QYP2"/>
<sequence>MVDLKSLPFPKVIEELKYDELLNNIKTLFIGYLNNEEIKLLESDRFSALLETLAYRELILRARINSSVKAMLLPYATGSDLDNVVAIYGINRLSGAKPTANFEFSLSQISNNDTIIPKGTILSDGDTLTATLNENVVISAGELKAQGLAKLNLESKESDIKTEYIQTPLPFLLKAKQLSPYSGGSDREDDERLRKRAILSLERFSTAGAKKAYIYQTLSATPKVLEASVRNGGAGIVQIYIKSLDMSELVVKEVKEYLSGEMVRPLTDNVEVYNATVKEVSINADVGLVSLDSMSEVDSSIKKALPSSLKIGEDLNISRIYKALHQNGVYRAKLKLPQGDITADESEFIKIINVDLNYKKASL</sequence>
<gene>
    <name evidence="2" type="ORF">CQ405_08210</name>
</gene>
<dbReference type="Proteomes" id="UP000240535">
    <property type="component" value="Unassembled WGS sequence"/>
</dbReference>
<dbReference type="EMBL" id="PDHH01000008">
    <property type="protein sequence ID" value="PSM51363.1"/>
    <property type="molecule type" value="Genomic_DNA"/>
</dbReference>
<dbReference type="OrthoDB" id="9793802at2"/>
<feature type="domain" description="Baseplate J-like central" evidence="1">
    <location>
        <begin position="205"/>
        <end position="272"/>
    </location>
</feature>
<accession>A0A2P8QYP2</accession>
<dbReference type="InterPro" id="IPR058531">
    <property type="entry name" value="Baseplate_J_M"/>
</dbReference>
<evidence type="ECO:0000313" key="3">
    <source>
        <dbReference type="Proteomes" id="UP000240535"/>
    </source>
</evidence>
<reference evidence="3" key="1">
    <citation type="submission" date="2017-10" db="EMBL/GenBank/DDBJ databases">
        <title>Campylobacter species from seals.</title>
        <authorList>
            <person name="Gilbert M.J."/>
            <person name="Zomer A.L."/>
            <person name="Timmerman A.J."/>
            <person name="Duim B."/>
            <person name="Wagenaar J.A."/>
        </authorList>
    </citation>
    <scope>NUCLEOTIDE SEQUENCE [LARGE SCALE GENOMIC DNA]</scope>
    <source>
        <strain evidence="3">17S00004-5</strain>
    </source>
</reference>
<name>A0A2P8QYP2_9BACT</name>
<comment type="caution">
    <text evidence="2">The sequence shown here is derived from an EMBL/GenBank/DDBJ whole genome shotgun (WGS) entry which is preliminary data.</text>
</comment>
<keyword evidence="3" id="KW-1185">Reference proteome</keyword>
<dbReference type="Pfam" id="PF26078">
    <property type="entry name" value="Baseplate_J_M"/>
    <property type="match status" value="1"/>
</dbReference>
<dbReference type="PIRSF" id="PIRSF020481">
    <property type="entry name" value="BAP"/>
    <property type="match status" value="1"/>
</dbReference>
<organism evidence="2 3">
    <name type="scientific">Campylobacter blaseri</name>
    <dbReference type="NCBI Taxonomy" id="2042961"/>
    <lineage>
        <taxon>Bacteria</taxon>
        <taxon>Pseudomonadati</taxon>
        <taxon>Campylobacterota</taxon>
        <taxon>Epsilonproteobacteria</taxon>
        <taxon>Campylobacterales</taxon>
        <taxon>Campylobacteraceae</taxon>
        <taxon>Campylobacter</taxon>
    </lineage>
</organism>
<evidence type="ECO:0000259" key="1">
    <source>
        <dbReference type="Pfam" id="PF26078"/>
    </source>
</evidence>
<dbReference type="RefSeq" id="WP_106872564.1">
    <property type="nucleotide sequence ID" value="NZ_CP053841.1"/>
</dbReference>
<evidence type="ECO:0000313" key="2">
    <source>
        <dbReference type="EMBL" id="PSM51363.1"/>
    </source>
</evidence>
<dbReference type="InterPro" id="IPR014507">
    <property type="entry name" value="Baseplate_assembly_J_pred"/>
</dbReference>
<protein>
    <submittedName>
        <fullName evidence="2">Baseplate assembly protein</fullName>
    </submittedName>
</protein>